<evidence type="ECO:0000256" key="2">
    <source>
        <dbReference type="SAM" id="MobiDB-lite"/>
    </source>
</evidence>
<dbReference type="AlphaFoldDB" id="A0A4U5X4L0"/>
<dbReference type="PANTHER" id="PTHR35526:SF3">
    <property type="entry name" value="ANTI-SIGMA-F FACTOR RSBW"/>
    <property type="match status" value="1"/>
</dbReference>
<evidence type="ECO:0000313" key="4">
    <source>
        <dbReference type="EMBL" id="TKT10068.1"/>
    </source>
</evidence>
<dbReference type="Proteomes" id="UP000308632">
    <property type="component" value="Unassembled WGS sequence"/>
</dbReference>
<dbReference type="Gene3D" id="3.30.565.10">
    <property type="entry name" value="Histidine kinase-like ATPase, C-terminal domain"/>
    <property type="match status" value="1"/>
</dbReference>
<gene>
    <name evidence="4" type="ORF">E4U92_08305</name>
</gene>
<organism evidence="4 5">
    <name type="scientific">Streptomyces galbus</name>
    <dbReference type="NCBI Taxonomy" id="33898"/>
    <lineage>
        <taxon>Bacteria</taxon>
        <taxon>Bacillati</taxon>
        <taxon>Actinomycetota</taxon>
        <taxon>Actinomycetes</taxon>
        <taxon>Kitasatosporales</taxon>
        <taxon>Streptomycetaceae</taxon>
        <taxon>Streptomyces</taxon>
    </lineage>
</organism>
<dbReference type="GO" id="GO:0004674">
    <property type="term" value="F:protein serine/threonine kinase activity"/>
    <property type="evidence" value="ECO:0007669"/>
    <property type="project" value="UniProtKB-KW"/>
</dbReference>
<keyword evidence="1" id="KW-0418">Kinase</keyword>
<dbReference type="SUPFAM" id="SSF55874">
    <property type="entry name" value="ATPase domain of HSP90 chaperone/DNA topoisomerase II/histidine kinase"/>
    <property type="match status" value="1"/>
</dbReference>
<feature type="region of interest" description="Disordered" evidence="2">
    <location>
        <begin position="1"/>
        <end position="20"/>
    </location>
</feature>
<dbReference type="PANTHER" id="PTHR35526">
    <property type="entry name" value="ANTI-SIGMA-F FACTOR RSBW-RELATED"/>
    <property type="match status" value="1"/>
</dbReference>
<keyword evidence="1" id="KW-0723">Serine/threonine-protein kinase</keyword>
<reference evidence="4 5" key="1">
    <citation type="submission" date="2019-04" db="EMBL/GenBank/DDBJ databases">
        <title>Streptomyces lasaliensis sp.nov., an Actinomycete isolated from soil which produces the polyether antibiotic lasalocid.</title>
        <authorList>
            <person name="Erwin G."/>
            <person name="Haber C."/>
        </authorList>
    </citation>
    <scope>NUCLEOTIDE SEQUENCE [LARGE SCALE GENOMIC DNA]</scope>
    <source>
        <strain evidence="4 5">DSM 40089</strain>
    </source>
</reference>
<sequence length="169" mass="17201">MTARVPSPVPPTGATAASARARARAAVEGAWGAAGERPSEEDLIDLSLVVSEMVTNAIRHGGGLTGFEVTVERDGVRLAVSDRSDAVPDGAYGVGGFPTTHGGNGYGWPLINRLAEEVTVRHRPRGGKTISARVPLRPALAQDPSGPGRARGGSDGVPSSSEDASAGRA</sequence>
<comment type="caution">
    <text evidence="4">The sequence shown here is derived from an EMBL/GenBank/DDBJ whole genome shotgun (WGS) entry which is preliminary data.</text>
</comment>
<keyword evidence="4" id="KW-0067">ATP-binding</keyword>
<dbReference type="EMBL" id="SZPR01000010">
    <property type="protein sequence ID" value="TKT10068.1"/>
    <property type="molecule type" value="Genomic_DNA"/>
</dbReference>
<dbReference type="Pfam" id="PF13581">
    <property type="entry name" value="HATPase_c_2"/>
    <property type="match status" value="1"/>
</dbReference>
<feature type="region of interest" description="Disordered" evidence="2">
    <location>
        <begin position="122"/>
        <end position="169"/>
    </location>
</feature>
<dbReference type="InterPro" id="IPR003594">
    <property type="entry name" value="HATPase_dom"/>
</dbReference>
<evidence type="ECO:0000313" key="5">
    <source>
        <dbReference type="Proteomes" id="UP000308632"/>
    </source>
</evidence>
<keyword evidence="4" id="KW-0547">Nucleotide-binding</keyword>
<feature type="domain" description="Histidine kinase/HSP90-like ATPase" evidence="3">
    <location>
        <begin position="17"/>
        <end position="130"/>
    </location>
</feature>
<dbReference type="InterPro" id="IPR050267">
    <property type="entry name" value="Anti-sigma-factor_SerPK"/>
</dbReference>
<dbReference type="InterPro" id="IPR036890">
    <property type="entry name" value="HATPase_C_sf"/>
</dbReference>
<dbReference type="CDD" id="cd16936">
    <property type="entry name" value="HATPase_RsbW-like"/>
    <property type="match status" value="1"/>
</dbReference>
<name>A0A4U5X4L0_STRGB</name>
<proteinExistence type="predicted"/>
<keyword evidence="1" id="KW-0808">Transferase</keyword>
<evidence type="ECO:0000259" key="3">
    <source>
        <dbReference type="Pfam" id="PF13581"/>
    </source>
</evidence>
<evidence type="ECO:0000256" key="1">
    <source>
        <dbReference type="ARBA" id="ARBA00022527"/>
    </source>
</evidence>
<protein>
    <submittedName>
        <fullName evidence="4">ATP-binding protein</fullName>
    </submittedName>
</protein>
<dbReference type="GO" id="GO:0005524">
    <property type="term" value="F:ATP binding"/>
    <property type="evidence" value="ECO:0007669"/>
    <property type="project" value="UniProtKB-KW"/>
</dbReference>
<accession>A0A4U5X4L0</accession>